<feature type="domain" description="HTH cro/C1-type" evidence="2">
    <location>
        <begin position="26"/>
        <end position="70"/>
    </location>
</feature>
<dbReference type="Proteomes" id="UP000036338">
    <property type="component" value="Unassembled WGS sequence"/>
</dbReference>
<dbReference type="CDD" id="cd00093">
    <property type="entry name" value="HTH_XRE"/>
    <property type="match status" value="1"/>
</dbReference>
<dbReference type="Gene3D" id="1.10.260.40">
    <property type="entry name" value="lambda repressor-like DNA-binding domains"/>
    <property type="match status" value="1"/>
</dbReference>
<dbReference type="GO" id="GO:0003677">
    <property type="term" value="F:DNA binding"/>
    <property type="evidence" value="ECO:0007669"/>
    <property type="project" value="InterPro"/>
</dbReference>
<evidence type="ECO:0000256" key="1">
    <source>
        <dbReference type="SAM" id="MobiDB-lite"/>
    </source>
</evidence>
<dbReference type="EMBL" id="LDWR01000041">
    <property type="protein sequence ID" value="KML53857.1"/>
    <property type="molecule type" value="Genomic_DNA"/>
</dbReference>
<dbReference type="SUPFAM" id="SSF47413">
    <property type="entry name" value="lambda repressor-like DNA-binding domains"/>
    <property type="match status" value="1"/>
</dbReference>
<evidence type="ECO:0000313" key="3">
    <source>
        <dbReference type="EMBL" id="KML53857.1"/>
    </source>
</evidence>
<name>A0A0J5WTA9_BURCE</name>
<comment type="caution">
    <text evidence="3">The sequence shown here is derived from an EMBL/GenBank/DDBJ whole genome shotgun (WGS) entry which is preliminary data.</text>
</comment>
<feature type="compositionally biased region" description="Polar residues" evidence="1">
    <location>
        <begin position="124"/>
        <end position="136"/>
    </location>
</feature>
<proteinExistence type="predicted"/>
<feature type="region of interest" description="Disordered" evidence="1">
    <location>
        <begin position="124"/>
        <end position="167"/>
    </location>
</feature>
<sequence length="167" mass="17843">MNKTPAREILALKLKQLMDAHPTLNTQGRLAARAGLAQRTVGRMRNNEADPQLGHVEAVADALGVSLVSLISDEPASGNGLQYDTTAVAQLSGEDRKKIESYIEFVLSASGAARTAGQETVNISETMPASKAQSVSVRRAAQRPLSDKTLSINEDQSHATEGKRGHR</sequence>
<keyword evidence="3" id="KW-0378">Hydrolase</keyword>
<dbReference type="Pfam" id="PF01381">
    <property type="entry name" value="HTH_3"/>
    <property type="match status" value="1"/>
</dbReference>
<dbReference type="PATRIC" id="fig|292.27.peg.4677"/>
<evidence type="ECO:0000259" key="2">
    <source>
        <dbReference type="PROSITE" id="PS50943"/>
    </source>
</evidence>
<dbReference type="AlphaFoldDB" id="A0A0J5WTA9"/>
<evidence type="ECO:0000313" key="4">
    <source>
        <dbReference type="Proteomes" id="UP000036338"/>
    </source>
</evidence>
<feature type="compositionally biased region" description="Basic and acidic residues" evidence="1">
    <location>
        <begin position="155"/>
        <end position="167"/>
    </location>
</feature>
<dbReference type="GO" id="GO:0016787">
    <property type="term" value="F:hydrolase activity"/>
    <property type="evidence" value="ECO:0007669"/>
    <property type="project" value="UniProtKB-KW"/>
</dbReference>
<dbReference type="InterPro" id="IPR001387">
    <property type="entry name" value="Cro/C1-type_HTH"/>
</dbReference>
<dbReference type="PROSITE" id="PS50943">
    <property type="entry name" value="HTH_CROC1"/>
    <property type="match status" value="1"/>
</dbReference>
<organism evidence="3 4">
    <name type="scientific">Burkholderia cepacia</name>
    <name type="common">Pseudomonas cepacia</name>
    <dbReference type="NCBI Taxonomy" id="292"/>
    <lineage>
        <taxon>Bacteria</taxon>
        <taxon>Pseudomonadati</taxon>
        <taxon>Pseudomonadota</taxon>
        <taxon>Betaproteobacteria</taxon>
        <taxon>Burkholderiales</taxon>
        <taxon>Burkholderiaceae</taxon>
        <taxon>Burkholderia</taxon>
        <taxon>Burkholderia cepacia complex</taxon>
    </lineage>
</organism>
<gene>
    <name evidence="3" type="ORF">VL15_21835</name>
</gene>
<dbReference type="InterPro" id="IPR010982">
    <property type="entry name" value="Lambda_DNA-bd_dom_sf"/>
</dbReference>
<accession>A0A0J5WTA9</accession>
<dbReference type="SMART" id="SM00530">
    <property type="entry name" value="HTH_XRE"/>
    <property type="match status" value="1"/>
</dbReference>
<reference evidence="3 4" key="1">
    <citation type="submission" date="2015-05" db="EMBL/GenBank/DDBJ databases">
        <title>Draft genome of Burkholderia cepacia LK29.</title>
        <authorList>
            <person name="Chan X.Y."/>
        </authorList>
    </citation>
    <scope>NUCLEOTIDE SEQUENCE [LARGE SCALE GENOMIC DNA]</scope>
    <source>
        <strain evidence="3 4">LK29</strain>
    </source>
</reference>
<protein>
    <submittedName>
        <fullName evidence="3">Metal-dependent hydrolase</fullName>
    </submittedName>
</protein>